<dbReference type="GO" id="GO:0000132">
    <property type="term" value="P:establishment of mitotic spindle orientation"/>
    <property type="evidence" value="ECO:0007669"/>
    <property type="project" value="TreeGrafter"/>
</dbReference>
<feature type="region of interest" description="Disordered" evidence="14">
    <location>
        <begin position="85"/>
        <end position="277"/>
    </location>
</feature>
<feature type="compositionally biased region" description="Polar residues" evidence="14">
    <location>
        <begin position="123"/>
        <end position="135"/>
    </location>
</feature>
<proteinExistence type="inferred from homology"/>
<evidence type="ECO:0000256" key="1">
    <source>
        <dbReference type="ARBA" id="ARBA00004114"/>
    </source>
</evidence>
<dbReference type="GO" id="GO:0051286">
    <property type="term" value="C:cell tip"/>
    <property type="evidence" value="ECO:0007669"/>
    <property type="project" value="TreeGrafter"/>
</dbReference>
<dbReference type="PROSITE" id="PS50245">
    <property type="entry name" value="CAP_GLY_2"/>
    <property type="match status" value="1"/>
</dbReference>
<feature type="compositionally biased region" description="Acidic residues" evidence="14">
    <location>
        <begin position="1392"/>
        <end position="1408"/>
    </location>
</feature>
<name>A0A9W9AD49_9AGAR</name>
<keyword evidence="5" id="KW-0963">Cytoplasm</keyword>
<feature type="compositionally biased region" description="Low complexity" evidence="14">
    <location>
        <begin position="136"/>
        <end position="167"/>
    </location>
</feature>
<dbReference type="GO" id="GO:0005816">
    <property type="term" value="C:spindle pole body"/>
    <property type="evidence" value="ECO:0007669"/>
    <property type="project" value="TreeGrafter"/>
</dbReference>
<feature type="compositionally biased region" description="Basic and acidic residues" evidence="14">
    <location>
        <begin position="820"/>
        <end position="833"/>
    </location>
</feature>
<feature type="coiled-coil region" evidence="13">
    <location>
        <begin position="1216"/>
        <end position="1292"/>
    </location>
</feature>
<evidence type="ECO:0000256" key="12">
    <source>
        <dbReference type="ARBA" id="ARBA00023306"/>
    </source>
</evidence>
<dbReference type="InterPro" id="IPR022157">
    <property type="entry name" value="Dynactin"/>
</dbReference>
<evidence type="ECO:0000256" key="11">
    <source>
        <dbReference type="ARBA" id="ARBA00023212"/>
    </source>
</evidence>
<gene>
    <name evidence="16" type="ORF">J3R30DRAFT_3733580</name>
</gene>
<evidence type="ECO:0000256" key="4">
    <source>
        <dbReference type="ARBA" id="ARBA00011010"/>
    </source>
</evidence>
<keyword evidence="10 13" id="KW-0175">Coiled coil</keyword>
<dbReference type="GO" id="GO:0005814">
    <property type="term" value="C:centriole"/>
    <property type="evidence" value="ECO:0007669"/>
    <property type="project" value="UniProtKB-SubCell"/>
</dbReference>
<feature type="domain" description="CAP-Gly" evidence="15">
    <location>
        <begin position="33"/>
        <end position="77"/>
    </location>
</feature>
<comment type="similarity">
    <text evidence="4">Belongs to the dynactin 150 kDa subunit family.</text>
</comment>
<evidence type="ECO:0000256" key="2">
    <source>
        <dbReference type="ARBA" id="ARBA00004186"/>
    </source>
</evidence>
<dbReference type="GO" id="GO:0005874">
    <property type="term" value="C:microtubule"/>
    <property type="evidence" value="ECO:0007669"/>
    <property type="project" value="UniProtKB-KW"/>
</dbReference>
<dbReference type="OrthoDB" id="2130750at2759"/>
<evidence type="ECO:0000256" key="9">
    <source>
        <dbReference type="ARBA" id="ARBA00023017"/>
    </source>
</evidence>
<dbReference type="PROSITE" id="PS00845">
    <property type="entry name" value="CAP_GLY_1"/>
    <property type="match status" value="1"/>
</dbReference>
<dbReference type="InterPro" id="IPR036859">
    <property type="entry name" value="CAP-Gly_dom_sf"/>
</dbReference>
<evidence type="ECO:0000256" key="13">
    <source>
        <dbReference type="SAM" id="Coils"/>
    </source>
</evidence>
<accession>A0A9W9AD49</accession>
<dbReference type="PANTHER" id="PTHR18916">
    <property type="entry name" value="DYNACTIN 1-RELATED MICROTUBULE-BINDING"/>
    <property type="match status" value="1"/>
</dbReference>
<comment type="subcellular location">
    <subcellularLocation>
        <location evidence="3">Cytoplasm</location>
        <location evidence="3">Cell cortex</location>
    </subcellularLocation>
    <subcellularLocation>
        <location evidence="1">Cytoplasm</location>
        <location evidence="1">Cytoskeleton</location>
        <location evidence="1">Microtubule organizing center</location>
        <location evidence="1">Centrosome</location>
        <location evidence="1">Centriole</location>
    </subcellularLocation>
    <subcellularLocation>
        <location evidence="2">Cytoplasm</location>
        <location evidence="2">Cytoskeleton</location>
        <location evidence="2">Spindle</location>
    </subcellularLocation>
</comment>
<feature type="region of interest" description="Disordered" evidence="14">
    <location>
        <begin position="810"/>
        <end position="833"/>
    </location>
</feature>
<comment type="caution">
    <text evidence="16">The sequence shown here is derived from an EMBL/GenBank/DDBJ whole genome shotgun (WGS) entry which is preliminary data.</text>
</comment>
<keyword evidence="6" id="KW-0132">Cell division</keyword>
<keyword evidence="17" id="KW-1185">Reference proteome</keyword>
<evidence type="ECO:0000256" key="8">
    <source>
        <dbReference type="ARBA" id="ARBA00022776"/>
    </source>
</evidence>
<feature type="region of interest" description="Disordered" evidence="14">
    <location>
        <begin position="1373"/>
        <end position="1422"/>
    </location>
</feature>
<reference evidence="16" key="1">
    <citation type="submission" date="2022-08" db="EMBL/GenBank/DDBJ databases">
        <title>A Global Phylogenomic Analysis of the Shiitake Genus Lentinula.</title>
        <authorList>
            <consortium name="DOE Joint Genome Institute"/>
            <person name="Sierra-Patev S."/>
            <person name="Min B."/>
            <person name="Naranjo-Ortiz M."/>
            <person name="Looney B."/>
            <person name="Konkel Z."/>
            <person name="Slot J.C."/>
            <person name="Sakamoto Y."/>
            <person name="Steenwyk J.L."/>
            <person name="Rokas A."/>
            <person name="Carro J."/>
            <person name="Camarero S."/>
            <person name="Ferreira P."/>
            <person name="Molpeceres G."/>
            <person name="Ruiz-Duenas F.J."/>
            <person name="Serrano A."/>
            <person name="Henrissat B."/>
            <person name="Drula E."/>
            <person name="Hughes K.W."/>
            <person name="Mata J.L."/>
            <person name="Ishikawa N.K."/>
            <person name="Vargas-Isla R."/>
            <person name="Ushijima S."/>
            <person name="Smith C.A."/>
            <person name="Ahrendt S."/>
            <person name="Andreopoulos W."/>
            <person name="He G."/>
            <person name="Labutti K."/>
            <person name="Lipzen A."/>
            <person name="Ng V."/>
            <person name="Riley R."/>
            <person name="Sandor L."/>
            <person name="Barry K."/>
            <person name="Martinez A.T."/>
            <person name="Xiao Y."/>
            <person name="Gibbons J.G."/>
            <person name="Terashima K."/>
            <person name="Grigoriev I.V."/>
            <person name="Hibbett D.S."/>
        </authorList>
    </citation>
    <scope>NUCLEOTIDE SEQUENCE</scope>
    <source>
        <strain evidence="16">JLM2183</strain>
    </source>
</reference>
<keyword evidence="8" id="KW-0498">Mitosis</keyword>
<evidence type="ECO:0000256" key="5">
    <source>
        <dbReference type="ARBA" id="ARBA00022490"/>
    </source>
</evidence>
<dbReference type="Gene3D" id="2.30.30.190">
    <property type="entry name" value="CAP Gly-rich-like domain"/>
    <property type="match status" value="1"/>
</dbReference>
<dbReference type="GO" id="GO:0030286">
    <property type="term" value="C:dynein complex"/>
    <property type="evidence" value="ECO:0007669"/>
    <property type="project" value="UniProtKB-KW"/>
</dbReference>
<dbReference type="GO" id="GO:0000743">
    <property type="term" value="P:nuclear migration involved in conjugation with cellular fusion"/>
    <property type="evidence" value="ECO:0007669"/>
    <property type="project" value="TreeGrafter"/>
</dbReference>
<dbReference type="PANTHER" id="PTHR18916:SF6">
    <property type="entry name" value="DYNACTIN SUBUNIT 1"/>
    <property type="match status" value="1"/>
</dbReference>
<evidence type="ECO:0000259" key="15">
    <source>
        <dbReference type="PROSITE" id="PS50245"/>
    </source>
</evidence>
<evidence type="ECO:0000256" key="14">
    <source>
        <dbReference type="SAM" id="MobiDB-lite"/>
    </source>
</evidence>
<feature type="compositionally biased region" description="Polar residues" evidence="14">
    <location>
        <begin position="227"/>
        <end position="238"/>
    </location>
</feature>
<dbReference type="SMART" id="SM01052">
    <property type="entry name" value="CAP_GLY"/>
    <property type="match status" value="1"/>
</dbReference>
<feature type="coiled-coil region" evidence="13">
    <location>
        <begin position="341"/>
        <end position="575"/>
    </location>
</feature>
<protein>
    <submittedName>
        <fullName evidence="16">Dynein associated protein-domain-containing protein</fullName>
    </submittedName>
</protein>
<dbReference type="Proteomes" id="UP001150266">
    <property type="component" value="Unassembled WGS sequence"/>
</dbReference>
<dbReference type="Pfam" id="PF12455">
    <property type="entry name" value="Dynactin"/>
    <property type="match status" value="2"/>
</dbReference>
<dbReference type="GO" id="GO:0005819">
    <property type="term" value="C:spindle"/>
    <property type="evidence" value="ECO:0007669"/>
    <property type="project" value="UniProtKB-SubCell"/>
</dbReference>
<evidence type="ECO:0000313" key="17">
    <source>
        <dbReference type="Proteomes" id="UP001150266"/>
    </source>
</evidence>
<feature type="compositionally biased region" description="Polar residues" evidence="14">
    <location>
        <begin position="749"/>
        <end position="773"/>
    </location>
</feature>
<keyword evidence="9" id="KW-0243">Dynein</keyword>
<evidence type="ECO:0000256" key="10">
    <source>
        <dbReference type="ARBA" id="ARBA00023054"/>
    </source>
</evidence>
<dbReference type="Pfam" id="PF01302">
    <property type="entry name" value="CAP_GLY"/>
    <property type="match status" value="1"/>
</dbReference>
<sequence length="1578" mass="171984">MNFSSVSSTADPPLGTIVELSSGIGTGVVRFSGYTDFKPGKWVGVELFEQNGKNDGSVGGLRYFTCKGGMGYGVFVRGSQIKRVVGNERDTQTERRPSSTAATTMLGTAAVGAARVPRPTLGHQRTSSIGNGLNTSSLRVSPASASASASGSSSRSASPAKPSSSSSMQTMTRLGLGGQVSPSKRSSSNLSNLALSSSTTTRLGQTTTTNPGQATMRPGHQARRSISLKQAPTPSSASHPPRVSSPLTKSPSPVPPSSAVPVSAPSSSVSASAADPVPSVLPSAVPAAVPAFPATLPDTHPQIHALLTKIRVLETNRSLDTFQIQSLEAKLAESSSFLSLRPKLQAKLQSQQSEITSLKQELNELRNQVKVWEERKDVVEGELEMCLLDKEMAEETLAEARGELEGVKERLGELEVEVEVLREEKELWELENDGEVSARNEGGKQKDSLAYIQLDKQNERLKEALLRLRDMTQETDQDQRRRIAEMEKDLTNYEEMQSQLSTTTVKLSNAETQIEDLKLQLDDALGAEDMLVQLTERNLVLGEKIEEMRITIEDLEALKELSDELEENHLETEKALQVDIGIVFFFLVLSLPLLCFLPVSFVLQNFKTQLASSQLKILTLSDTCADYEGTIGQFRDLVVQLQGELNALRLSSASFQSAHSEALSQTALILSANIRLQSNAAKSRAREVEVALGKMRERELKEELEIVEGFLPGVYREGVVVEEVGADNASTGAQRVVGAGSTEGHGHSHSQSQPEFAGTSAASGPVSGSTQVSGNDRDALRVYMFFQRIASKADIINSIVAQTHNLPGALDLGDPGEGDVTDHPGDGHDLGKEGVKKEGKVVTEQLVGVCEMRGRLSVLSTTCKRLSAILRRSSPELWISIGRLYGELKPLEKRMDIHVDLLRRDEFRERECVSDVIKINAQFSHLAEMYFGNYFNGQLSGYDIAERQLGTLTLFDLDLDMFAASIGMMKTSVEGLLKEEEFAADADFGGFDIESELYTPLLMLLSRSKAAKTSARRIAKRLEELASGSTSTSTASTNTSSSSGASAALKAQLLPQMEALSNTVQELVNFGISLAQQTLPYLDDVRSGKTSFKLTVILGFAKQQAGQINLQQGSTTTTTTGSSSSKTMSTINFKPGILWWEVVGDIIEHLIQDSARLLPFTMDPVNVFSNTVNSTPPPWIHRIQTVQALLSSSLSSAFTHKISSLKSDILSLSRSLKTKDQLLAELNVKIQLLERRAEGNKEEVKRMEGVVKEMEGEVGRLRKVEAGYEEAMEQMQGEVETLEREVGRLRGLGVSVGGVSVAASEQPKIGAEQEGASAIMSAGVMAEVNLDQAQLLDQYTALRNTVRFLRTENAYLRGHDLIKEMQALPVIPEPRLQRSATPALEPSGLSDTDTEEEGSEDTDTDEVDTSTSTNISANTKYQNQKSSLPLLTETKLLYRSVMRYSSSPRVVDLSEVNERRLEVSRRRGIGRSGNFDGEGAIENNDKTEKIDRPEASNIGVLEGQGTKLNANPKIHTEKSSDFPEIAPRPSGVWMPRKRMPAHQLLERRLRGEKLNERVRGLVERVERANVVRIGVVRV</sequence>
<evidence type="ECO:0000256" key="6">
    <source>
        <dbReference type="ARBA" id="ARBA00022618"/>
    </source>
</evidence>
<evidence type="ECO:0000256" key="3">
    <source>
        <dbReference type="ARBA" id="ARBA00004544"/>
    </source>
</evidence>
<feature type="region of interest" description="Disordered" evidence="14">
    <location>
        <begin position="1510"/>
        <end position="1534"/>
    </location>
</feature>
<keyword evidence="11" id="KW-0206">Cytoskeleton</keyword>
<keyword evidence="7" id="KW-0493">Microtubule</keyword>
<dbReference type="EMBL" id="JAOTPV010000008">
    <property type="protein sequence ID" value="KAJ4479265.1"/>
    <property type="molecule type" value="Genomic_DNA"/>
</dbReference>
<dbReference type="GO" id="GO:0051301">
    <property type="term" value="P:cell division"/>
    <property type="evidence" value="ECO:0007669"/>
    <property type="project" value="UniProtKB-KW"/>
</dbReference>
<dbReference type="InterPro" id="IPR000938">
    <property type="entry name" value="CAP-Gly_domain"/>
</dbReference>
<evidence type="ECO:0000313" key="16">
    <source>
        <dbReference type="EMBL" id="KAJ4479265.1"/>
    </source>
</evidence>
<feature type="compositionally biased region" description="Low complexity" evidence="14">
    <location>
        <begin position="181"/>
        <end position="209"/>
    </location>
</feature>
<feature type="compositionally biased region" description="Low complexity" evidence="14">
    <location>
        <begin position="259"/>
        <end position="277"/>
    </location>
</feature>
<keyword evidence="12" id="KW-0131">Cell cycle</keyword>
<feature type="compositionally biased region" description="Basic and acidic residues" evidence="14">
    <location>
        <begin position="85"/>
        <end position="97"/>
    </location>
</feature>
<dbReference type="SUPFAM" id="SSF74924">
    <property type="entry name" value="Cap-Gly domain"/>
    <property type="match status" value="1"/>
</dbReference>
<feature type="region of interest" description="Disordered" evidence="14">
    <location>
        <begin position="737"/>
        <end position="773"/>
    </location>
</feature>
<evidence type="ECO:0000256" key="7">
    <source>
        <dbReference type="ARBA" id="ARBA00022701"/>
    </source>
</evidence>
<organism evidence="16 17">
    <name type="scientific">Lentinula aciculospora</name>
    <dbReference type="NCBI Taxonomy" id="153920"/>
    <lineage>
        <taxon>Eukaryota</taxon>
        <taxon>Fungi</taxon>
        <taxon>Dikarya</taxon>
        <taxon>Basidiomycota</taxon>
        <taxon>Agaricomycotina</taxon>
        <taxon>Agaricomycetes</taxon>
        <taxon>Agaricomycetidae</taxon>
        <taxon>Agaricales</taxon>
        <taxon>Marasmiineae</taxon>
        <taxon>Omphalotaceae</taxon>
        <taxon>Lentinula</taxon>
    </lineage>
</organism>